<proteinExistence type="predicted"/>
<reference evidence="4 5" key="1">
    <citation type="journal article" date="2016" name="Mol. Biol. Evol.">
        <title>Comparative Genomics of Early-Diverging Mushroom-Forming Fungi Provides Insights into the Origins of Lignocellulose Decay Capabilities.</title>
        <authorList>
            <person name="Nagy L.G."/>
            <person name="Riley R."/>
            <person name="Tritt A."/>
            <person name="Adam C."/>
            <person name="Daum C."/>
            <person name="Floudas D."/>
            <person name="Sun H."/>
            <person name="Yadav J.S."/>
            <person name="Pangilinan J."/>
            <person name="Larsson K.H."/>
            <person name="Matsuura K."/>
            <person name="Barry K."/>
            <person name="Labutti K."/>
            <person name="Kuo R."/>
            <person name="Ohm R.A."/>
            <person name="Bhattacharya S.S."/>
            <person name="Shirouzu T."/>
            <person name="Yoshinaga Y."/>
            <person name="Martin F.M."/>
            <person name="Grigoriev I.V."/>
            <person name="Hibbett D.S."/>
        </authorList>
    </citation>
    <scope>NUCLEOTIDE SEQUENCE [LARGE SCALE GENOMIC DNA]</scope>
    <source>
        <strain evidence="4 5">CBS 109695</strain>
    </source>
</reference>
<keyword evidence="5" id="KW-1185">Reference proteome</keyword>
<organism evidence="4 5">
    <name type="scientific">Athelia psychrophila</name>
    <dbReference type="NCBI Taxonomy" id="1759441"/>
    <lineage>
        <taxon>Eukaryota</taxon>
        <taxon>Fungi</taxon>
        <taxon>Dikarya</taxon>
        <taxon>Basidiomycota</taxon>
        <taxon>Agaricomycotina</taxon>
        <taxon>Agaricomycetes</taxon>
        <taxon>Agaricomycetidae</taxon>
        <taxon>Atheliales</taxon>
        <taxon>Atheliaceae</taxon>
        <taxon>Athelia</taxon>
    </lineage>
</organism>
<dbReference type="AlphaFoldDB" id="A0A166LEK9"/>
<feature type="region of interest" description="Disordered" evidence="2">
    <location>
        <begin position="87"/>
        <end position="107"/>
    </location>
</feature>
<keyword evidence="1" id="KW-0547">Nucleotide-binding</keyword>
<dbReference type="Pfam" id="PF02786">
    <property type="entry name" value="CPSase_L_D2"/>
    <property type="match status" value="1"/>
</dbReference>
<protein>
    <recommendedName>
        <fullName evidence="3">ATP-grasp domain-containing protein</fullName>
    </recommendedName>
</protein>
<evidence type="ECO:0000313" key="5">
    <source>
        <dbReference type="Proteomes" id="UP000076532"/>
    </source>
</evidence>
<dbReference type="GO" id="GO:0046872">
    <property type="term" value="F:metal ion binding"/>
    <property type="evidence" value="ECO:0007669"/>
    <property type="project" value="InterPro"/>
</dbReference>
<evidence type="ECO:0000256" key="2">
    <source>
        <dbReference type="SAM" id="MobiDB-lite"/>
    </source>
</evidence>
<dbReference type="EMBL" id="KV417536">
    <property type="protein sequence ID" value="KZP22872.1"/>
    <property type="molecule type" value="Genomic_DNA"/>
</dbReference>
<gene>
    <name evidence="4" type="ORF">FIBSPDRAFT_859101</name>
</gene>
<evidence type="ECO:0000259" key="3">
    <source>
        <dbReference type="PROSITE" id="PS50975"/>
    </source>
</evidence>
<dbReference type="InterPro" id="IPR011761">
    <property type="entry name" value="ATP-grasp"/>
</dbReference>
<keyword evidence="1" id="KW-0067">ATP-binding</keyword>
<dbReference type="InterPro" id="IPR005479">
    <property type="entry name" value="CPAse_ATP-bd"/>
</dbReference>
<evidence type="ECO:0000256" key="1">
    <source>
        <dbReference type="PROSITE-ProRule" id="PRU00409"/>
    </source>
</evidence>
<sequence length="197" mass="22071">MPRNLVEPAVAISTKIARVLRYQGVGTFEYLVNSHPDKWVFLQINPRIQIKHTITGALLLLSSGIFQIASTNLTDKCVDLIQGDHESRSRAHSTAPPQLRHSDVHRPQPNYHRASARLQRAIAPHSRRSRYRSPPVTRVHPLHFHRVQKAAHAQRETSIGNENDEGAVKWNTAMLVGVIAHPDWEGGSVIQCGWSAS</sequence>
<dbReference type="Gene3D" id="3.30.470.20">
    <property type="entry name" value="ATP-grasp fold, B domain"/>
    <property type="match status" value="1"/>
</dbReference>
<dbReference type="PROSITE" id="PS50975">
    <property type="entry name" value="ATP_GRASP"/>
    <property type="match status" value="1"/>
</dbReference>
<accession>A0A166LEK9</accession>
<evidence type="ECO:0000313" key="4">
    <source>
        <dbReference type="EMBL" id="KZP22872.1"/>
    </source>
</evidence>
<name>A0A166LEK9_9AGAM</name>
<dbReference type="GO" id="GO:0005524">
    <property type="term" value="F:ATP binding"/>
    <property type="evidence" value="ECO:0007669"/>
    <property type="project" value="UniProtKB-UniRule"/>
</dbReference>
<dbReference type="SUPFAM" id="SSF56059">
    <property type="entry name" value="Glutathione synthetase ATP-binding domain-like"/>
    <property type="match status" value="1"/>
</dbReference>
<dbReference type="STRING" id="436010.A0A166LEK9"/>
<dbReference type="OrthoDB" id="196847at2759"/>
<dbReference type="Proteomes" id="UP000076532">
    <property type="component" value="Unassembled WGS sequence"/>
</dbReference>
<feature type="domain" description="ATP-grasp" evidence="3">
    <location>
        <begin position="12"/>
        <end position="82"/>
    </location>
</feature>